<dbReference type="AlphaFoldDB" id="A0A6M3RX72"/>
<feature type="transmembrane region" description="Helical" evidence="1">
    <location>
        <begin position="6"/>
        <end position="29"/>
    </location>
</feature>
<evidence type="ECO:0000256" key="1">
    <source>
        <dbReference type="SAM" id="Phobius"/>
    </source>
</evidence>
<sequence length="52" mass="6524">MPQLSPLNWIFLFMLFWFIVLSFSVLIWWSTKIFFQSNNKYPLYASENKWNW</sequence>
<name>A0A6M3RX72_9CAEN</name>
<keyword evidence="1" id="KW-0472">Membrane</keyword>
<keyword evidence="1" id="KW-0812">Transmembrane</keyword>
<protein>
    <submittedName>
        <fullName evidence="2">ATPase subunit 8</fullName>
    </submittedName>
</protein>
<accession>A0A6M3RX72</accession>
<keyword evidence="1" id="KW-1133">Transmembrane helix</keyword>
<geneLocation type="mitochondrion" evidence="2"/>
<gene>
    <name evidence="2" type="primary">atp8</name>
</gene>
<keyword evidence="2" id="KW-0496">Mitochondrion</keyword>
<evidence type="ECO:0000313" key="2">
    <source>
        <dbReference type="EMBL" id="QJD26712.1"/>
    </source>
</evidence>
<reference evidence="2" key="1">
    <citation type="journal article" date="2020" name="Mitochondrial DNA Part B Resour">
        <title>Complete mitogenome of the noble volute Cymbiola nobilis from the Vietnamese Island of Phu Quoc.</title>
        <authorList>
            <person name="Nguyen D.H."/>
            <person name="Lemieux C."/>
            <person name="Turmel M."/>
            <person name="Pham T.B."/>
            <person name="Nguyen V.D."/>
            <person name="Mouget J.-L."/>
            <person name="Tremblay R."/>
            <person name="Gastineau R."/>
        </authorList>
    </citation>
    <scope>NUCLEOTIDE SEQUENCE</scope>
</reference>
<proteinExistence type="predicted"/>
<organism evidence="2">
    <name type="scientific">Cymbiola nobilis</name>
    <dbReference type="NCBI Taxonomy" id="2729438"/>
    <lineage>
        <taxon>Eukaryota</taxon>
        <taxon>Metazoa</taxon>
        <taxon>Spiralia</taxon>
        <taxon>Lophotrochozoa</taxon>
        <taxon>Mollusca</taxon>
        <taxon>Gastropoda</taxon>
        <taxon>Caenogastropoda</taxon>
        <taxon>Neogastropoda</taxon>
        <taxon>Volutoidea</taxon>
        <taxon>Volutidae</taxon>
        <taxon>Cymbiola</taxon>
    </lineage>
</organism>
<dbReference type="EMBL" id="MN871953">
    <property type="protein sequence ID" value="QJD26712.1"/>
    <property type="molecule type" value="Genomic_DNA"/>
</dbReference>